<dbReference type="STRING" id="185761.SAMN05660282_01783"/>
<protein>
    <recommendedName>
        <fullName evidence="3">DUF2993 domain-containing protein</fullName>
    </recommendedName>
</protein>
<dbReference type="AlphaFoldDB" id="A0A1I2UFG2"/>
<dbReference type="Proteomes" id="UP000199065">
    <property type="component" value="Unassembled WGS sequence"/>
</dbReference>
<dbReference type="EMBL" id="FOPJ01000012">
    <property type="protein sequence ID" value="SFG73596.1"/>
    <property type="molecule type" value="Genomic_DNA"/>
</dbReference>
<dbReference type="Pfam" id="PF11209">
    <property type="entry name" value="LmeA"/>
    <property type="match status" value="1"/>
</dbReference>
<evidence type="ECO:0000313" key="2">
    <source>
        <dbReference type="Proteomes" id="UP000199065"/>
    </source>
</evidence>
<sequence>MPRRLLYLIASLLLILWVADGIIAIRVEKRIATIVENYSNLEVAPRVSAGGTPYTAALLSGTLPQVSADVYDVDLPPFGMVNARTEAINVEASPAQVLSGDLAGAQTELLRRTISLDGVSLGRQLGIMDLDIANPYDISPAGGSVTEAKLTGTPEKFERPISVVVALRLDGPMFRMTPRVIDFPEREEEIREAFTYEFDTRELPLASQAQSVTLDGGSIRFSAEVRNTALEFSKLAPLAK</sequence>
<proteinExistence type="predicted"/>
<gene>
    <name evidence="1" type="ORF">SAMN05660282_01783</name>
</gene>
<evidence type="ECO:0008006" key="3">
    <source>
        <dbReference type="Google" id="ProtNLM"/>
    </source>
</evidence>
<name>A0A1I2UFG2_9CORY</name>
<organism evidence="1 2">
    <name type="scientific">Corynebacterium spheniscorum</name>
    <dbReference type="NCBI Taxonomy" id="185761"/>
    <lineage>
        <taxon>Bacteria</taxon>
        <taxon>Bacillati</taxon>
        <taxon>Actinomycetota</taxon>
        <taxon>Actinomycetes</taxon>
        <taxon>Mycobacteriales</taxon>
        <taxon>Corynebacteriaceae</taxon>
        <taxon>Corynebacterium</taxon>
    </lineage>
</organism>
<dbReference type="InterPro" id="IPR021373">
    <property type="entry name" value="DUF2993"/>
</dbReference>
<dbReference type="RefSeq" id="WP_223845931.1">
    <property type="nucleotide sequence ID" value="NZ_FOPJ01000012.1"/>
</dbReference>
<reference evidence="1 2" key="1">
    <citation type="submission" date="2016-10" db="EMBL/GenBank/DDBJ databases">
        <authorList>
            <person name="de Groot N.N."/>
        </authorList>
    </citation>
    <scope>NUCLEOTIDE SEQUENCE [LARGE SCALE GENOMIC DNA]</scope>
    <source>
        <strain>J11</strain>
        <strain evidence="2">PG 39</strain>
    </source>
</reference>
<evidence type="ECO:0000313" key="1">
    <source>
        <dbReference type="EMBL" id="SFG73596.1"/>
    </source>
</evidence>
<accession>A0A1I2UFG2</accession>
<keyword evidence="2" id="KW-1185">Reference proteome</keyword>